<accession>A0AAX6BSL8</accession>
<proteinExistence type="predicted"/>
<dbReference type="AlphaFoldDB" id="A0AAX6BSL8"/>
<organism evidence="1 2">
    <name type="scientific">Priestia megaterium</name>
    <name type="common">Bacillus megaterium</name>
    <dbReference type="NCBI Taxonomy" id="1404"/>
    <lineage>
        <taxon>Bacteria</taxon>
        <taxon>Bacillati</taxon>
        <taxon>Bacillota</taxon>
        <taxon>Bacilli</taxon>
        <taxon>Bacillales</taxon>
        <taxon>Bacillaceae</taxon>
        <taxon>Priestia</taxon>
    </lineage>
</organism>
<evidence type="ECO:0000313" key="1">
    <source>
        <dbReference type="EMBL" id="GMG76781.1"/>
    </source>
</evidence>
<gene>
    <name evidence="1" type="ORF">ShirakiTB12_52500</name>
</gene>
<sequence>MYKTHDNSGTPLLRRAEVALLTGIKSLPHTQKELQALMNMLTTERPYIESITIGHGRDQASTIVARELASLWEATGGFVLKIIDWPEEAASWLKPAKRFTDETPDAWIVTGPILGWAQMSCRLKRSTDWDPSKTFGFSSVADSRFFNIVGLRTLEGMRGVLNDGTSWRLSDGQFITYPNESEYRSSLNNKSQ</sequence>
<reference evidence="1" key="1">
    <citation type="journal article" date="2024" name="Appl Microbiol">
        <title>Effect of kuratsuki Bacillus and Priestia on Taste of Sake.</title>
        <authorList>
            <person name="Kobayashi K."/>
            <person name="Nishida H."/>
        </authorList>
    </citation>
    <scope>NUCLEOTIDE SEQUENCE</scope>
    <source>
        <strain evidence="1">B-12</strain>
    </source>
</reference>
<dbReference type="Proteomes" id="UP001165240">
    <property type="component" value="Unassembled WGS sequence"/>
</dbReference>
<protein>
    <submittedName>
        <fullName evidence="1">Uncharacterized protein</fullName>
    </submittedName>
</protein>
<name>A0AAX6BSL8_PRIMG</name>
<comment type="caution">
    <text evidence="1">The sequence shown here is derived from an EMBL/GenBank/DDBJ whole genome shotgun (WGS) entry which is preliminary data.</text>
</comment>
<dbReference type="RefSeq" id="WP_047933771.1">
    <property type="nucleotide sequence ID" value="NZ_BSYK01000002.1"/>
</dbReference>
<evidence type="ECO:0000313" key="2">
    <source>
        <dbReference type="Proteomes" id="UP001165240"/>
    </source>
</evidence>
<dbReference type="EMBL" id="BSYK01000002">
    <property type="protein sequence ID" value="GMG76781.1"/>
    <property type="molecule type" value="Genomic_DNA"/>
</dbReference>